<proteinExistence type="predicted"/>
<dbReference type="SUPFAM" id="SSF56672">
    <property type="entry name" value="DNA/RNA polymerases"/>
    <property type="match status" value="1"/>
</dbReference>
<dbReference type="Gene3D" id="3.90.1600.10">
    <property type="entry name" value="Palm domain of DNA polymerase"/>
    <property type="match status" value="1"/>
</dbReference>
<evidence type="ECO:0008006" key="2">
    <source>
        <dbReference type="Google" id="ProtNLM"/>
    </source>
</evidence>
<dbReference type="InterPro" id="IPR023211">
    <property type="entry name" value="DNA_pol_palm_dom_sf"/>
</dbReference>
<organism evidence="1">
    <name type="scientific">Homalodisca liturata</name>
    <dbReference type="NCBI Taxonomy" id="320908"/>
    <lineage>
        <taxon>Eukaryota</taxon>
        <taxon>Metazoa</taxon>
        <taxon>Ecdysozoa</taxon>
        <taxon>Arthropoda</taxon>
        <taxon>Hexapoda</taxon>
        <taxon>Insecta</taxon>
        <taxon>Pterygota</taxon>
        <taxon>Neoptera</taxon>
        <taxon>Paraneoptera</taxon>
        <taxon>Hemiptera</taxon>
        <taxon>Auchenorrhyncha</taxon>
        <taxon>Membracoidea</taxon>
        <taxon>Cicadellidae</taxon>
        <taxon>Cicadellinae</taxon>
        <taxon>Proconiini</taxon>
        <taxon>Homalodisca</taxon>
    </lineage>
</organism>
<dbReference type="PANTHER" id="PTHR31511">
    <property type="entry name" value="PROTEIN CBG23764"/>
    <property type="match status" value="1"/>
</dbReference>
<dbReference type="AlphaFoldDB" id="A0A1B6IAQ0"/>
<accession>A0A1B6IAQ0</accession>
<gene>
    <name evidence="1" type="ORF">g.35287</name>
</gene>
<protein>
    <recommendedName>
        <fullName evidence="2">DNA-directed DNA polymerase</fullName>
    </recommendedName>
</protein>
<dbReference type="InterPro" id="IPR043502">
    <property type="entry name" value="DNA/RNA_pol_sf"/>
</dbReference>
<name>A0A1B6IAQ0_9HEMI</name>
<dbReference type="GO" id="GO:0071897">
    <property type="term" value="P:DNA biosynthetic process"/>
    <property type="evidence" value="ECO:0007669"/>
    <property type="project" value="UniProtKB-ARBA"/>
</dbReference>
<dbReference type="PANTHER" id="PTHR31511:SF12">
    <property type="entry name" value="RHO TERMINATION FACTOR N-TERMINAL DOMAIN-CONTAINING PROTEIN"/>
    <property type="match status" value="1"/>
</dbReference>
<reference evidence="1" key="1">
    <citation type="submission" date="2015-11" db="EMBL/GenBank/DDBJ databases">
        <title>De novo transcriptome assembly of four potential Pierce s Disease insect vectors from Arizona vineyards.</title>
        <authorList>
            <person name="Tassone E.E."/>
        </authorList>
    </citation>
    <scope>NUCLEOTIDE SEQUENCE</scope>
</reference>
<sequence length="514" mass="60322">MTLNDISESDYEHAKKVWNSFQCKTLGEYSDLYLKTDILLLCDVFQNFRLVCQSNYDLDLAHYLTLPSLTFDAMLKFTNVKLELIEDYNQYLFIEKGIRGGITQCVKRYTKSNNSYMGNAFDPGKDSSFLIYIDANNLYGYAMSKPIPKDSFKWLTKKQIKTFDVLSVPDNGDVGYIIECDVKYPHRLHDKHNDLPFLSENKCPPGSKQIKLLTTLQHKKKYVCHYLVLKQALNHGLKLKKIRRVLKFNQSTWLKLYIDFNTKKRKEANNSFEKEFYKLLNNAMFGKTIENIRKRTNLELVTDSRKVEKLVSKPGFKNRIVYGENISAIEMVKDKLNFNKPIYISFTVLELSKLHMYDFHYNVVKPFYSNKIVNVLYLDTDSFFYEIFTPDVYEDFLNPNLKCFLDLSDYPTDHKCYDETNKKTLGKFKDECVSIPILEFIGLKPKLYTYTTMNNEYLTTSQGHRLKKAKGITKSVVDKKIHFNDFLNCLNNKVNLRCDVTLFQSKNIISKHYQ</sequence>
<evidence type="ECO:0000313" key="1">
    <source>
        <dbReference type="EMBL" id="JAS84015.1"/>
    </source>
</evidence>
<dbReference type="EMBL" id="GECU01023691">
    <property type="protein sequence ID" value="JAS84015.1"/>
    <property type="molecule type" value="Transcribed_RNA"/>
</dbReference>